<dbReference type="Pfam" id="PF05488">
    <property type="entry name" value="PAAR_motif"/>
    <property type="match status" value="1"/>
</dbReference>
<dbReference type="Gene3D" id="2.60.200.60">
    <property type="match status" value="1"/>
</dbReference>
<reference evidence="1 4" key="3">
    <citation type="journal article" date="2017" name="Nat. Microbiol.">
        <title>Natural product diversity associated with the nematode symbionts Photorhabdus and Xenorhabdus.</title>
        <authorList>
            <person name="Tobias N.J."/>
            <person name="Wolff H."/>
            <person name="Djahanschiri B."/>
            <person name="Grundmann F."/>
            <person name="Kronenwerth M."/>
            <person name="Shi Y.M."/>
            <person name="Simonyi S."/>
            <person name="Grun P."/>
            <person name="Shapiro-Ilan D."/>
            <person name="Pidot S.J."/>
            <person name="Stinear T.P."/>
            <person name="Ebersberger I."/>
            <person name="Bode H.B."/>
        </authorList>
    </citation>
    <scope>NUCLEOTIDE SEQUENCE [LARGE SCALE GENOMIC DNA]</scope>
    <source>
        <strain evidence="1 4">DSM 17908</strain>
    </source>
</reference>
<evidence type="ECO:0000313" key="3">
    <source>
        <dbReference type="Proteomes" id="UP000198919"/>
    </source>
</evidence>
<dbReference type="RefSeq" id="WP_092512010.1">
    <property type="nucleotide sequence ID" value="NZ_CAWNQB010000089.1"/>
</dbReference>
<dbReference type="EMBL" id="NITY01000009">
    <property type="protein sequence ID" value="PHM39617.1"/>
    <property type="molecule type" value="Genomic_DNA"/>
</dbReference>
<dbReference type="Proteomes" id="UP000198919">
    <property type="component" value="Unassembled WGS sequence"/>
</dbReference>
<evidence type="ECO:0000313" key="1">
    <source>
        <dbReference type="EMBL" id="PHM39617.1"/>
    </source>
</evidence>
<dbReference type="STRING" id="351675.SAMN05421680_1157"/>
<reference evidence="2" key="1">
    <citation type="submission" date="2016-10" db="EMBL/GenBank/DDBJ databases">
        <authorList>
            <person name="de Groot N.N."/>
        </authorList>
    </citation>
    <scope>NUCLEOTIDE SEQUENCE [LARGE SCALE GENOMIC DNA]</scope>
    <source>
        <strain evidence="2">DSM 17908</strain>
    </source>
</reference>
<keyword evidence="4" id="KW-1185">Reference proteome</keyword>
<gene>
    <name evidence="2" type="ORF">SAMN05421680_1157</name>
    <name evidence="1" type="ORF">Xmau_02623</name>
</gene>
<dbReference type="AlphaFoldDB" id="A0A1I3TTA4"/>
<name>A0A1I3TTA4_9GAMM</name>
<dbReference type="CDD" id="cd14744">
    <property type="entry name" value="PAAR_CT_2"/>
    <property type="match status" value="1"/>
</dbReference>
<evidence type="ECO:0000313" key="2">
    <source>
        <dbReference type="EMBL" id="SFJ73850.1"/>
    </source>
</evidence>
<dbReference type="OrthoDB" id="6860016at2"/>
<organism evidence="2 3">
    <name type="scientific">Xenorhabdus mauleonii</name>
    <dbReference type="NCBI Taxonomy" id="351675"/>
    <lineage>
        <taxon>Bacteria</taxon>
        <taxon>Pseudomonadati</taxon>
        <taxon>Pseudomonadota</taxon>
        <taxon>Gammaproteobacteria</taxon>
        <taxon>Enterobacterales</taxon>
        <taxon>Morganellaceae</taxon>
        <taxon>Xenorhabdus</taxon>
    </lineage>
</organism>
<dbReference type="EMBL" id="FORG01000015">
    <property type="protein sequence ID" value="SFJ73850.1"/>
    <property type="molecule type" value="Genomic_DNA"/>
</dbReference>
<evidence type="ECO:0000313" key="4">
    <source>
        <dbReference type="Proteomes" id="UP000224607"/>
    </source>
</evidence>
<reference evidence="3" key="2">
    <citation type="submission" date="2016-10" db="EMBL/GenBank/DDBJ databases">
        <authorList>
            <person name="Varghese N."/>
            <person name="Submissions S."/>
        </authorList>
    </citation>
    <scope>NUCLEOTIDE SEQUENCE [LARGE SCALE GENOMIC DNA]</scope>
    <source>
        <strain evidence="3">DSM 17908</strain>
    </source>
</reference>
<dbReference type="InterPro" id="IPR008727">
    <property type="entry name" value="PAAR_motif"/>
</dbReference>
<sequence length="87" mass="9333">MPKKSVIRLNDTTDHGGQVITAIEKYIYQDAPIAGKGDLVVCPKCEGTFPIIEGSESLKYQGKQIALEGMSTECGAKLIASQSEFLA</sequence>
<proteinExistence type="predicted"/>
<dbReference type="Proteomes" id="UP000224607">
    <property type="component" value="Unassembled WGS sequence"/>
</dbReference>
<accession>A0A1I3TTA4</accession>
<protein>
    <submittedName>
        <fullName evidence="2">Zn-binding Pro-Ala-Ala-Arg (PAAR) domain-containing protein, incolved in TypeVI secretion</fullName>
    </submittedName>
</protein>